<feature type="coiled-coil region" evidence="6">
    <location>
        <begin position="103"/>
        <end position="130"/>
    </location>
</feature>
<comment type="caution">
    <text evidence="9">The sequence shown here is derived from an EMBL/GenBank/DDBJ whole genome shotgun (WGS) entry which is preliminary data.</text>
</comment>
<evidence type="ECO:0000313" key="9">
    <source>
        <dbReference type="EMBL" id="KAJ8335129.1"/>
    </source>
</evidence>
<feature type="compositionally biased region" description="Basic and acidic residues" evidence="7">
    <location>
        <begin position="315"/>
        <end position="329"/>
    </location>
</feature>
<reference evidence="9" key="1">
    <citation type="journal article" date="2023" name="Science">
        <title>Genome structures resolve the early diversification of teleost fishes.</title>
        <authorList>
            <person name="Parey E."/>
            <person name="Louis A."/>
            <person name="Montfort J."/>
            <person name="Bouchez O."/>
            <person name="Roques C."/>
            <person name="Iampietro C."/>
            <person name="Lluch J."/>
            <person name="Castinel A."/>
            <person name="Donnadieu C."/>
            <person name="Desvignes T."/>
            <person name="Floi Bucao C."/>
            <person name="Jouanno E."/>
            <person name="Wen M."/>
            <person name="Mejri S."/>
            <person name="Dirks R."/>
            <person name="Jansen H."/>
            <person name="Henkel C."/>
            <person name="Chen W.J."/>
            <person name="Zahm M."/>
            <person name="Cabau C."/>
            <person name="Klopp C."/>
            <person name="Thompson A.W."/>
            <person name="Robinson-Rechavi M."/>
            <person name="Braasch I."/>
            <person name="Lecointre G."/>
            <person name="Bobe J."/>
            <person name="Postlethwait J.H."/>
            <person name="Berthelot C."/>
            <person name="Roest Crollius H."/>
            <person name="Guiguen Y."/>
        </authorList>
    </citation>
    <scope>NUCLEOTIDE SEQUENCE</scope>
    <source>
        <strain evidence="9">WJC10195</strain>
    </source>
</reference>
<evidence type="ECO:0000256" key="3">
    <source>
        <dbReference type="ARBA" id="ARBA00022553"/>
    </source>
</evidence>
<dbReference type="Gene3D" id="2.30.29.30">
    <property type="entry name" value="Pleckstrin-homology domain (PH domain)/Phosphotyrosine-binding domain (PTB)"/>
    <property type="match status" value="1"/>
</dbReference>
<feature type="compositionally biased region" description="Low complexity" evidence="7">
    <location>
        <begin position="207"/>
        <end position="237"/>
    </location>
</feature>
<keyword evidence="6" id="KW-0175">Coiled coil</keyword>
<dbReference type="GO" id="GO:0005829">
    <property type="term" value="C:cytosol"/>
    <property type="evidence" value="ECO:0007669"/>
    <property type="project" value="GOC"/>
</dbReference>
<dbReference type="EMBL" id="JAINUF010000021">
    <property type="protein sequence ID" value="KAJ8335129.1"/>
    <property type="molecule type" value="Genomic_DNA"/>
</dbReference>
<evidence type="ECO:0000256" key="7">
    <source>
        <dbReference type="SAM" id="MobiDB-lite"/>
    </source>
</evidence>
<feature type="region of interest" description="Disordered" evidence="7">
    <location>
        <begin position="183"/>
        <end position="290"/>
    </location>
</feature>
<dbReference type="GO" id="GO:0007032">
    <property type="term" value="P:endosome organization"/>
    <property type="evidence" value="ECO:0007669"/>
    <property type="project" value="TreeGrafter"/>
</dbReference>
<name>A0A9Q1ICZ5_SYNKA</name>
<dbReference type="SUPFAM" id="SSF50729">
    <property type="entry name" value="PH domain-like"/>
    <property type="match status" value="1"/>
</dbReference>
<evidence type="ECO:0000259" key="8">
    <source>
        <dbReference type="PROSITE" id="PS50003"/>
    </source>
</evidence>
<dbReference type="CDD" id="cd01247">
    <property type="entry name" value="PH_FAPP1_FAPP2"/>
    <property type="match status" value="1"/>
</dbReference>
<dbReference type="Pfam" id="PF00169">
    <property type="entry name" value="PH"/>
    <property type="match status" value="1"/>
</dbReference>
<dbReference type="GO" id="GO:0005802">
    <property type="term" value="C:trans-Golgi network"/>
    <property type="evidence" value="ECO:0007669"/>
    <property type="project" value="TreeGrafter"/>
</dbReference>
<dbReference type="SMART" id="SM00233">
    <property type="entry name" value="PH"/>
    <property type="match status" value="1"/>
</dbReference>
<dbReference type="GO" id="GO:0055037">
    <property type="term" value="C:recycling endosome"/>
    <property type="evidence" value="ECO:0007669"/>
    <property type="project" value="TreeGrafter"/>
</dbReference>
<dbReference type="InterPro" id="IPR045188">
    <property type="entry name" value="Boi1/Boi2-like"/>
</dbReference>
<accession>A0A9Q1ICZ5</accession>
<dbReference type="OrthoDB" id="1854502at2759"/>
<feature type="domain" description="PH" evidence="8">
    <location>
        <begin position="1"/>
        <end position="93"/>
    </location>
</feature>
<keyword evidence="10" id="KW-1185">Reference proteome</keyword>
<keyword evidence="4" id="KW-0333">Golgi apparatus</keyword>
<keyword evidence="5" id="KW-0472">Membrane</keyword>
<dbReference type="PANTHER" id="PTHR22902">
    <property type="entry name" value="SESQUIPEDALIAN"/>
    <property type="match status" value="1"/>
</dbReference>
<proteinExistence type="predicted"/>
<dbReference type="InterPro" id="IPR011993">
    <property type="entry name" value="PH-like_dom_sf"/>
</dbReference>
<dbReference type="GO" id="GO:0005769">
    <property type="term" value="C:early endosome"/>
    <property type="evidence" value="ECO:0007669"/>
    <property type="project" value="TreeGrafter"/>
</dbReference>
<dbReference type="GO" id="GO:0016020">
    <property type="term" value="C:membrane"/>
    <property type="evidence" value="ECO:0007669"/>
    <property type="project" value="UniProtKB-SubCell"/>
</dbReference>
<evidence type="ECO:0000256" key="4">
    <source>
        <dbReference type="ARBA" id="ARBA00023034"/>
    </source>
</evidence>
<evidence type="ECO:0000256" key="1">
    <source>
        <dbReference type="ARBA" id="ARBA00004170"/>
    </source>
</evidence>
<keyword evidence="3" id="KW-0597">Phosphoprotein</keyword>
<dbReference type="InterPro" id="IPR001849">
    <property type="entry name" value="PH_domain"/>
</dbReference>
<dbReference type="GO" id="GO:0042147">
    <property type="term" value="P:retrograde transport, endosome to Golgi"/>
    <property type="evidence" value="ECO:0007669"/>
    <property type="project" value="TreeGrafter"/>
</dbReference>
<gene>
    <name evidence="9" type="ORF">SKAU_G00407680</name>
</gene>
<dbReference type="AlphaFoldDB" id="A0A9Q1ICZ5"/>
<dbReference type="Proteomes" id="UP001152622">
    <property type="component" value="Chromosome 21"/>
</dbReference>
<dbReference type="PROSITE" id="PS50003">
    <property type="entry name" value="PH_DOMAIN"/>
    <property type="match status" value="1"/>
</dbReference>
<evidence type="ECO:0000256" key="6">
    <source>
        <dbReference type="SAM" id="Coils"/>
    </source>
</evidence>
<protein>
    <recommendedName>
        <fullName evidence="8">PH domain-containing protein</fullName>
    </recommendedName>
</protein>
<comment type="subcellular location">
    <subcellularLocation>
        <location evidence="2">Golgi apparatus</location>
        <location evidence="2">trans-Golgi network membrane</location>
    </subcellularLocation>
    <subcellularLocation>
        <location evidence="1">Membrane</location>
        <topology evidence="1">Peripheral membrane protein</topology>
    </subcellularLocation>
</comment>
<evidence type="ECO:0000256" key="5">
    <source>
        <dbReference type="ARBA" id="ARBA00023136"/>
    </source>
</evidence>
<organism evidence="9 10">
    <name type="scientific">Synaphobranchus kaupii</name>
    <name type="common">Kaup's arrowtooth eel</name>
    <dbReference type="NCBI Taxonomy" id="118154"/>
    <lineage>
        <taxon>Eukaryota</taxon>
        <taxon>Metazoa</taxon>
        <taxon>Chordata</taxon>
        <taxon>Craniata</taxon>
        <taxon>Vertebrata</taxon>
        <taxon>Euteleostomi</taxon>
        <taxon>Actinopterygii</taxon>
        <taxon>Neopterygii</taxon>
        <taxon>Teleostei</taxon>
        <taxon>Anguilliformes</taxon>
        <taxon>Synaphobranchidae</taxon>
        <taxon>Synaphobranchus</taxon>
    </lineage>
</organism>
<feature type="compositionally biased region" description="Polar residues" evidence="7">
    <location>
        <begin position="185"/>
        <end position="205"/>
    </location>
</feature>
<dbReference type="PANTHER" id="PTHR22902:SF27">
    <property type="entry name" value="PLECKSTRIN HOMOLOGY DOMAIN-CONTAINING FAMILY A MEMBER 3"/>
    <property type="match status" value="1"/>
</dbReference>
<feature type="compositionally biased region" description="Acidic residues" evidence="7">
    <location>
        <begin position="267"/>
        <end position="290"/>
    </location>
</feature>
<dbReference type="GO" id="GO:0001881">
    <property type="term" value="P:receptor recycling"/>
    <property type="evidence" value="ECO:0007669"/>
    <property type="project" value="TreeGrafter"/>
</dbReference>
<dbReference type="FunFam" id="2.30.29.30:FF:000085">
    <property type="entry name" value="Pleckstrin homology domain-containing family A member 8"/>
    <property type="match status" value="1"/>
</dbReference>
<feature type="region of interest" description="Disordered" evidence="7">
    <location>
        <begin position="307"/>
        <end position="343"/>
    </location>
</feature>
<sequence>MEGTLHKWTNYLSGWQPRWFVLDGGTLSYYDSQEEVCKGCKGSLKISACEIQVHPSDTRRVDLTVPGQQYFYLRAITTAERQKWLVAMGTAKACLTDNRTKIEKELQENAEALKTKMSELRLQCDLLCEQVGRIREEPGTATQDRGDTVRSTCSSFLRTLEECLLIASLTFSSDLQLRLPRHNPTADTNTFHRVNPTADTNTLHRISSPAQPSSSQSEQGPEPNEPEGSGHSESPAETTPSQYEEPLPAETTDTASQGRLGPCGAEPAEEGAGLEEEGMDQGGEIVEEDNAISTIKDVCIIETEGQQEVSTAQTVEHEVSPDQRPHDALGPRITEMPIDRDPS</sequence>
<evidence type="ECO:0000313" key="10">
    <source>
        <dbReference type="Proteomes" id="UP001152622"/>
    </source>
</evidence>
<evidence type="ECO:0000256" key="2">
    <source>
        <dbReference type="ARBA" id="ARBA00004198"/>
    </source>
</evidence>